<dbReference type="HOGENOM" id="CLU_173410_0_0_6"/>
<dbReference type="KEGG" id="xcb:XC_2532"/>
<gene>
    <name evidence="2" type="ordered locus">XC_2532</name>
</gene>
<organism evidence="2 3">
    <name type="scientific">Xanthomonas campestris pv. campestris (strain 8004)</name>
    <dbReference type="NCBI Taxonomy" id="314565"/>
    <lineage>
        <taxon>Bacteria</taxon>
        <taxon>Pseudomonadati</taxon>
        <taxon>Pseudomonadota</taxon>
        <taxon>Gammaproteobacteria</taxon>
        <taxon>Lysobacterales</taxon>
        <taxon>Lysobacteraceae</taxon>
        <taxon>Xanthomonas</taxon>
    </lineage>
</organism>
<keyword evidence="1" id="KW-1133">Transmembrane helix</keyword>
<dbReference type="EMBL" id="CP000050">
    <property type="protein sequence ID" value="AAY49582.1"/>
    <property type="molecule type" value="Genomic_DNA"/>
</dbReference>
<sequence>MSPDPWAQAAVRRQRRQWRHWPWGWVVLGLSLSAWACFAVMAFLAAASFGMPGDGSHAMQATRTPMLVTLVVGALVTLGGLVAGPLALRLGRQPVAAAMGLASLLFLLLLFGLSLLGVMA</sequence>
<feature type="transmembrane region" description="Helical" evidence="1">
    <location>
        <begin position="21"/>
        <end position="46"/>
    </location>
</feature>
<dbReference type="InterPro" id="IPR036259">
    <property type="entry name" value="MFS_trans_sf"/>
</dbReference>
<proteinExistence type="predicted"/>
<dbReference type="SUPFAM" id="SSF103473">
    <property type="entry name" value="MFS general substrate transporter"/>
    <property type="match status" value="1"/>
</dbReference>
<dbReference type="RefSeq" id="WP_011036876.1">
    <property type="nucleotide sequence ID" value="NC_007086.1"/>
</dbReference>
<dbReference type="AlphaFoldDB" id="A0A0H2X8J3"/>
<reference evidence="2 3" key="1">
    <citation type="journal article" date="2005" name="Genome Res.">
        <title>Comparative and functional genomic analyses of the pathogenicity of phytopathogen Xanthomonas campestris pv. campestris.</title>
        <authorList>
            <person name="Qian W."/>
            <person name="Jia Y."/>
            <person name="Ren S.X."/>
            <person name="He Y.Q."/>
            <person name="Feng J.X."/>
            <person name="Lu L.F."/>
            <person name="Sun Q."/>
            <person name="Ying G."/>
            <person name="Tang D.J."/>
            <person name="Tang H."/>
            <person name="Wu W."/>
            <person name="Hao P."/>
            <person name="Wang L."/>
            <person name="Jiang B.L."/>
            <person name="Zeng S."/>
            <person name="Gu W.Y."/>
            <person name="Lu G."/>
            <person name="Rong L."/>
            <person name="Tian Y."/>
            <person name="Yao Z."/>
            <person name="Fu G."/>
            <person name="Chen B."/>
            <person name="Fang R."/>
            <person name="Qiang B."/>
            <person name="Chen Z."/>
            <person name="Zhao G.P."/>
            <person name="Tang J.L."/>
            <person name="He C."/>
        </authorList>
    </citation>
    <scope>NUCLEOTIDE SEQUENCE [LARGE SCALE GENOMIC DNA]</scope>
    <source>
        <strain evidence="2 3">8004</strain>
    </source>
</reference>
<evidence type="ECO:0000256" key="1">
    <source>
        <dbReference type="SAM" id="Phobius"/>
    </source>
</evidence>
<evidence type="ECO:0000313" key="2">
    <source>
        <dbReference type="EMBL" id="AAY49582.1"/>
    </source>
</evidence>
<protein>
    <submittedName>
        <fullName evidence="2">Uncharacterized protein</fullName>
    </submittedName>
</protein>
<dbReference type="GeneID" id="58013748"/>
<name>A0A0H2X8J3_XANC8</name>
<evidence type="ECO:0000313" key="3">
    <source>
        <dbReference type="Proteomes" id="UP000000420"/>
    </source>
</evidence>
<keyword evidence="1" id="KW-0472">Membrane</keyword>
<feature type="transmembrane region" description="Helical" evidence="1">
    <location>
        <begin position="66"/>
        <end position="88"/>
    </location>
</feature>
<dbReference type="Proteomes" id="UP000000420">
    <property type="component" value="Chromosome"/>
</dbReference>
<feature type="transmembrane region" description="Helical" evidence="1">
    <location>
        <begin position="95"/>
        <end position="119"/>
    </location>
</feature>
<accession>A0A0H2X8J3</accession>
<keyword evidence="1" id="KW-0812">Transmembrane</keyword>